<accession>A0ACC2D9D4</accession>
<dbReference type="EMBL" id="CM055098">
    <property type="protein sequence ID" value="KAJ7550715.1"/>
    <property type="molecule type" value="Genomic_DNA"/>
</dbReference>
<keyword evidence="2" id="KW-1185">Reference proteome</keyword>
<sequence>MERPYAQQGRSEHGALRSNSRWLMYHSRRIFFDRSLQSVRKTSHLIKERKSRFYIFRRCVVMLLCWHD</sequence>
<evidence type="ECO:0000313" key="2">
    <source>
        <dbReference type="Proteomes" id="UP001162992"/>
    </source>
</evidence>
<reference evidence="2" key="1">
    <citation type="journal article" date="2024" name="Proc. Natl. Acad. Sci. U.S.A.">
        <title>Extraordinary preservation of gene collinearity over three hundred million years revealed in homosporous lycophytes.</title>
        <authorList>
            <person name="Li C."/>
            <person name="Wickell D."/>
            <person name="Kuo L.Y."/>
            <person name="Chen X."/>
            <person name="Nie B."/>
            <person name="Liao X."/>
            <person name="Peng D."/>
            <person name="Ji J."/>
            <person name="Jenkins J."/>
            <person name="Williams M."/>
            <person name="Shu S."/>
            <person name="Plott C."/>
            <person name="Barry K."/>
            <person name="Rajasekar S."/>
            <person name="Grimwood J."/>
            <person name="Han X."/>
            <person name="Sun S."/>
            <person name="Hou Z."/>
            <person name="He W."/>
            <person name="Dai G."/>
            <person name="Sun C."/>
            <person name="Schmutz J."/>
            <person name="Leebens-Mack J.H."/>
            <person name="Li F.W."/>
            <person name="Wang L."/>
        </authorList>
    </citation>
    <scope>NUCLEOTIDE SEQUENCE [LARGE SCALE GENOMIC DNA]</scope>
    <source>
        <strain evidence="2">cv. PW_Plant_1</strain>
    </source>
</reference>
<dbReference type="Proteomes" id="UP001162992">
    <property type="component" value="Chromosome 7"/>
</dbReference>
<protein>
    <submittedName>
        <fullName evidence="1">Uncharacterized protein</fullName>
    </submittedName>
</protein>
<proteinExistence type="predicted"/>
<organism evidence="1 2">
    <name type="scientific">Diphasiastrum complanatum</name>
    <name type="common">Issler's clubmoss</name>
    <name type="synonym">Lycopodium complanatum</name>
    <dbReference type="NCBI Taxonomy" id="34168"/>
    <lineage>
        <taxon>Eukaryota</taxon>
        <taxon>Viridiplantae</taxon>
        <taxon>Streptophyta</taxon>
        <taxon>Embryophyta</taxon>
        <taxon>Tracheophyta</taxon>
        <taxon>Lycopodiopsida</taxon>
        <taxon>Lycopodiales</taxon>
        <taxon>Lycopodiaceae</taxon>
        <taxon>Lycopodioideae</taxon>
        <taxon>Diphasiastrum</taxon>
    </lineage>
</organism>
<evidence type="ECO:0000313" key="1">
    <source>
        <dbReference type="EMBL" id="KAJ7550715.1"/>
    </source>
</evidence>
<comment type="caution">
    <text evidence="1">The sequence shown here is derived from an EMBL/GenBank/DDBJ whole genome shotgun (WGS) entry which is preliminary data.</text>
</comment>
<name>A0ACC2D9D4_DIPCM</name>
<gene>
    <name evidence="1" type="ORF">O6H91_07G114000</name>
</gene>